<name>A0A8H3WYW0_GIGMA</name>
<keyword evidence="2" id="KW-1133">Transmembrane helix</keyword>
<reference evidence="3 4" key="1">
    <citation type="journal article" date="2019" name="Environ. Microbiol.">
        <title>At the nexus of three kingdoms: the genome of the mycorrhizal fungus Gigaspora margarita provides insights into plant, endobacterial and fungal interactions.</title>
        <authorList>
            <person name="Venice F."/>
            <person name="Ghignone S."/>
            <person name="Salvioli di Fossalunga A."/>
            <person name="Amselem J."/>
            <person name="Novero M."/>
            <person name="Xianan X."/>
            <person name="Sedzielewska Toro K."/>
            <person name="Morin E."/>
            <person name="Lipzen A."/>
            <person name="Grigoriev I.V."/>
            <person name="Henrissat B."/>
            <person name="Martin F.M."/>
            <person name="Bonfante P."/>
        </authorList>
    </citation>
    <scope>NUCLEOTIDE SEQUENCE [LARGE SCALE GENOMIC DNA]</scope>
    <source>
        <strain evidence="3 4">BEG34</strain>
    </source>
</reference>
<keyword evidence="4" id="KW-1185">Reference proteome</keyword>
<feature type="region of interest" description="Disordered" evidence="1">
    <location>
        <begin position="55"/>
        <end position="83"/>
    </location>
</feature>
<feature type="compositionally biased region" description="Polar residues" evidence="1">
    <location>
        <begin position="67"/>
        <end position="83"/>
    </location>
</feature>
<keyword evidence="2" id="KW-0472">Membrane</keyword>
<dbReference type="EMBL" id="WTPW01002636">
    <property type="protein sequence ID" value="KAF0373750.1"/>
    <property type="molecule type" value="Genomic_DNA"/>
</dbReference>
<gene>
    <name evidence="3" type="ORF">F8M41_012983</name>
</gene>
<dbReference type="Proteomes" id="UP000439903">
    <property type="component" value="Unassembled WGS sequence"/>
</dbReference>
<evidence type="ECO:0000256" key="2">
    <source>
        <dbReference type="SAM" id="Phobius"/>
    </source>
</evidence>
<proteinExistence type="predicted"/>
<comment type="caution">
    <text evidence="3">The sequence shown here is derived from an EMBL/GenBank/DDBJ whole genome shotgun (WGS) entry which is preliminary data.</text>
</comment>
<evidence type="ECO:0000313" key="3">
    <source>
        <dbReference type="EMBL" id="KAF0373750.1"/>
    </source>
</evidence>
<sequence>MIHFNRIRTIFKTKLFAFFIVIILSTTVILFLDLSYLDDSIESIRFSKFSNLKNQNTTTTTTEQEQPINGTNSEELPISSQRL</sequence>
<feature type="transmembrane region" description="Helical" evidence="2">
    <location>
        <begin position="15"/>
        <end position="37"/>
    </location>
</feature>
<keyword evidence="2" id="KW-0812">Transmembrane</keyword>
<feature type="compositionally biased region" description="Low complexity" evidence="1">
    <location>
        <begin position="55"/>
        <end position="66"/>
    </location>
</feature>
<evidence type="ECO:0000313" key="4">
    <source>
        <dbReference type="Proteomes" id="UP000439903"/>
    </source>
</evidence>
<accession>A0A8H3WYW0</accession>
<protein>
    <submittedName>
        <fullName evidence="3">Uncharacterized protein</fullName>
    </submittedName>
</protein>
<dbReference type="AlphaFoldDB" id="A0A8H3WYW0"/>
<organism evidence="3 4">
    <name type="scientific">Gigaspora margarita</name>
    <dbReference type="NCBI Taxonomy" id="4874"/>
    <lineage>
        <taxon>Eukaryota</taxon>
        <taxon>Fungi</taxon>
        <taxon>Fungi incertae sedis</taxon>
        <taxon>Mucoromycota</taxon>
        <taxon>Glomeromycotina</taxon>
        <taxon>Glomeromycetes</taxon>
        <taxon>Diversisporales</taxon>
        <taxon>Gigasporaceae</taxon>
        <taxon>Gigaspora</taxon>
    </lineage>
</organism>
<evidence type="ECO:0000256" key="1">
    <source>
        <dbReference type="SAM" id="MobiDB-lite"/>
    </source>
</evidence>